<feature type="compositionally biased region" description="Low complexity" evidence="2">
    <location>
        <begin position="8"/>
        <end position="26"/>
    </location>
</feature>
<feature type="region of interest" description="Disordered" evidence="2">
    <location>
        <begin position="1"/>
        <end position="81"/>
    </location>
</feature>
<sequence length="333" mass="35651">MAVPTNTPATSAGGSIGPGPASRPPSLFNQLFSGGKKERDDAASVTSRRNSTASSVYRPDVRLSVQSAGGTPPPDPHNTPEARLATLAETAKDLLDRVYTAYKKRTLATSEALSEQSALRDELEGARLRTRILESKLEKEAELHRSELEQKDEALRLMQEKLQRLEMQLSSEPPTPSDETPTPRAGSASGLDKRISSSTTSDSGFESDADSLFSRTTSPSDSTLSPSDSTLTLSHCPHCNSHLRPPSITSPSSPSPLREATAVSEEELGNVRVPSPAQSKWQQALAAMVKKTVPAEQGEVEALRGENRFLRGRVVELEGAVGEALGVLGGWRT</sequence>
<dbReference type="AlphaFoldDB" id="A0A3N4HHS9"/>
<feature type="compositionally biased region" description="Polar residues" evidence="2">
    <location>
        <begin position="44"/>
        <end position="55"/>
    </location>
</feature>
<proteinExistence type="predicted"/>
<accession>A0A3N4HHS9</accession>
<keyword evidence="4" id="KW-1185">Reference proteome</keyword>
<evidence type="ECO:0000256" key="2">
    <source>
        <dbReference type="SAM" id="MobiDB-lite"/>
    </source>
</evidence>
<organism evidence="3 4">
    <name type="scientific">Ascobolus immersus RN42</name>
    <dbReference type="NCBI Taxonomy" id="1160509"/>
    <lineage>
        <taxon>Eukaryota</taxon>
        <taxon>Fungi</taxon>
        <taxon>Dikarya</taxon>
        <taxon>Ascomycota</taxon>
        <taxon>Pezizomycotina</taxon>
        <taxon>Pezizomycetes</taxon>
        <taxon>Pezizales</taxon>
        <taxon>Ascobolaceae</taxon>
        <taxon>Ascobolus</taxon>
    </lineage>
</organism>
<dbReference type="OrthoDB" id="5377009at2759"/>
<feature type="compositionally biased region" description="Low complexity" evidence="2">
    <location>
        <begin position="245"/>
        <end position="256"/>
    </location>
</feature>
<protein>
    <submittedName>
        <fullName evidence="3">Uncharacterized protein</fullName>
    </submittedName>
</protein>
<evidence type="ECO:0000313" key="3">
    <source>
        <dbReference type="EMBL" id="RPA73555.1"/>
    </source>
</evidence>
<dbReference type="Proteomes" id="UP000275078">
    <property type="component" value="Unassembled WGS sequence"/>
</dbReference>
<reference evidence="3 4" key="1">
    <citation type="journal article" date="2018" name="Nat. Ecol. Evol.">
        <title>Pezizomycetes genomes reveal the molecular basis of ectomycorrhizal truffle lifestyle.</title>
        <authorList>
            <person name="Murat C."/>
            <person name="Payen T."/>
            <person name="Noel B."/>
            <person name="Kuo A."/>
            <person name="Morin E."/>
            <person name="Chen J."/>
            <person name="Kohler A."/>
            <person name="Krizsan K."/>
            <person name="Balestrini R."/>
            <person name="Da Silva C."/>
            <person name="Montanini B."/>
            <person name="Hainaut M."/>
            <person name="Levati E."/>
            <person name="Barry K.W."/>
            <person name="Belfiori B."/>
            <person name="Cichocki N."/>
            <person name="Clum A."/>
            <person name="Dockter R.B."/>
            <person name="Fauchery L."/>
            <person name="Guy J."/>
            <person name="Iotti M."/>
            <person name="Le Tacon F."/>
            <person name="Lindquist E.A."/>
            <person name="Lipzen A."/>
            <person name="Malagnac F."/>
            <person name="Mello A."/>
            <person name="Molinier V."/>
            <person name="Miyauchi S."/>
            <person name="Poulain J."/>
            <person name="Riccioni C."/>
            <person name="Rubini A."/>
            <person name="Sitrit Y."/>
            <person name="Splivallo R."/>
            <person name="Traeger S."/>
            <person name="Wang M."/>
            <person name="Zifcakova L."/>
            <person name="Wipf D."/>
            <person name="Zambonelli A."/>
            <person name="Paolocci F."/>
            <person name="Nowrousian M."/>
            <person name="Ottonello S."/>
            <person name="Baldrian P."/>
            <person name="Spatafora J.W."/>
            <person name="Henrissat B."/>
            <person name="Nagy L.G."/>
            <person name="Aury J.M."/>
            <person name="Wincker P."/>
            <person name="Grigoriev I.V."/>
            <person name="Bonfante P."/>
            <person name="Martin F.M."/>
        </authorList>
    </citation>
    <scope>NUCLEOTIDE SEQUENCE [LARGE SCALE GENOMIC DNA]</scope>
    <source>
        <strain evidence="3 4">RN42</strain>
    </source>
</reference>
<feature type="coiled-coil region" evidence="1">
    <location>
        <begin position="134"/>
        <end position="168"/>
    </location>
</feature>
<keyword evidence="1" id="KW-0175">Coiled coil</keyword>
<feature type="region of interest" description="Disordered" evidence="2">
    <location>
        <begin position="168"/>
        <end position="275"/>
    </location>
</feature>
<gene>
    <name evidence="3" type="ORF">BJ508DRAFT_341197</name>
</gene>
<evidence type="ECO:0000256" key="1">
    <source>
        <dbReference type="SAM" id="Coils"/>
    </source>
</evidence>
<dbReference type="EMBL" id="ML119817">
    <property type="protein sequence ID" value="RPA73555.1"/>
    <property type="molecule type" value="Genomic_DNA"/>
</dbReference>
<feature type="compositionally biased region" description="Low complexity" evidence="2">
    <location>
        <begin position="216"/>
        <end position="234"/>
    </location>
</feature>
<name>A0A3N4HHS9_ASCIM</name>
<evidence type="ECO:0000313" key="4">
    <source>
        <dbReference type="Proteomes" id="UP000275078"/>
    </source>
</evidence>